<reference evidence="2 3" key="1">
    <citation type="journal article" date="1994" name="J. Ferment. Bioeng.">
        <title>Molecular cloning and nucleotide sequence of the gene for an alkaline protease from the alkalophilic Bacillus sp. KSM-K16.</title>
        <authorList>
            <person name="Hakamada Y."/>
            <person name="Kobayashi T."/>
            <person name="Hitomi J."/>
            <person name="Kawai S."/>
            <person name="Ito S."/>
        </authorList>
    </citation>
    <scope>NUCLEOTIDE SEQUENCE [LARGE SCALE GENOMIC DNA]</scope>
    <source>
        <strain evidence="2 3">KSM-K16</strain>
    </source>
</reference>
<evidence type="ECO:0000256" key="1">
    <source>
        <dbReference type="SAM" id="MobiDB-lite"/>
    </source>
</evidence>
<keyword evidence="3" id="KW-1185">Reference proteome</keyword>
<feature type="compositionally biased region" description="Basic and acidic residues" evidence="1">
    <location>
        <begin position="26"/>
        <end position="37"/>
    </location>
</feature>
<organism evidence="2 3">
    <name type="scientific">Shouchella clausii (strain KSM-K16)</name>
    <name type="common">Alkalihalobacillus clausii</name>
    <dbReference type="NCBI Taxonomy" id="66692"/>
    <lineage>
        <taxon>Bacteria</taxon>
        <taxon>Bacillati</taxon>
        <taxon>Bacillota</taxon>
        <taxon>Bacilli</taxon>
        <taxon>Bacillales</taxon>
        <taxon>Bacillaceae</taxon>
        <taxon>Shouchella</taxon>
    </lineage>
</organism>
<reference evidence="2 3" key="5">
    <citation type="journal article" date="2007" name="Extremophiles">
        <title>Intragenomic diversity of the V1 regions of 16S rRNA genes in high-alkaline protease-producing Bacillus clausii spp.</title>
        <authorList>
            <person name="Kageyama Y."/>
            <person name="Takaki Y."/>
            <person name="Shimamura S."/>
            <person name="Nishi S."/>
            <person name="Nogi Y."/>
            <person name="Uchimura K."/>
            <person name="Kobayashi T."/>
            <person name="Hitomi J."/>
            <person name="Ozaki K."/>
            <person name="Kawai S."/>
            <person name="Ito S."/>
            <person name="Horikoshi K."/>
        </authorList>
    </citation>
    <scope>NUCLEOTIDE SEQUENCE [LARGE SCALE GENOMIC DNA]</scope>
    <source>
        <strain evidence="2 3">KSM-K16</strain>
    </source>
</reference>
<protein>
    <submittedName>
        <fullName evidence="2">Uncharacterized protein</fullName>
    </submittedName>
</protein>
<dbReference type="RefSeq" id="WP_011248034.1">
    <property type="nucleotide sequence ID" value="NC_006582.1"/>
</dbReference>
<reference evidence="3" key="4">
    <citation type="submission" date="2003-10" db="EMBL/GenBank/DDBJ databases">
        <title>The complete genome sequence of the alkaliphilic Bacillus clausii KSM-K16.</title>
        <authorList>
            <person name="Takaki Y."/>
            <person name="Kageyama Y."/>
            <person name="Shimamura S."/>
            <person name="Suzuki H."/>
            <person name="Nishi S."/>
            <person name="Hatada Y."/>
            <person name="Kawai S."/>
            <person name="Ito S."/>
            <person name="Horikoshi K."/>
        </authorList>
    </citation>
    <scope>NUCLEOTIDE SEQUENCE [LARGE SCALE GENOMIC DNA]</scope>
    <source>
        <strain evidence="3">KSM-K16</strain>
    </source>
</reference>
<dbReference type="KEGG" id="bcl:ABC3192"/>
<feature type="region of interest" description="Disordered" evidence="1">
    <location>
        <begin position="1"/>
        <end position="49"/>
    </location>
</feature>
<evidence type="ECO:0000313" key="3">
    <source>
        <dbReference type="Proteomes" id="UP000001168"/>
    </source>
</evidence>
<sequence>MLKDDGAYSRSIRKKEESLDQSSNPRCRDETGKVRKQLEKRKKVKMRDS</sequence>
<dbReference type="Proteomes" id="UP000001168">
    <property type="component" value="Chromosome"/>
</dbReference>
<accession>Q5WD34</accession>
<evidence type="ECO:0000313" key="2">
    <source>
        <dbReference type="EMBL" id="BAD65726.1"/>
    </source>
</evidence>
<dbReference type="AlphaFoldDB" id="Q5WD34"/>
<name>Q5WD34_SHOC1</name>
<dbReference type="HOGENOM" id="CLU_3132501_0_0_9"/>
<reference evidence="2 3" key="2">
    <citation type="journal article" date="1995" name="Appl. Microbiol. Biotechnol.">
        <title>Purification and properties of an alkaline protease from alkalophilic Bacillus sp. KSM-K16.</title>
        <authorList>
            <person name="Kobayashi T."/>
            <person name="Hakamada Y."/>
            <person name="Adachi S."/>
            <person name="Hitomi J."/>
            <person name="Yoshimatsu T."/>
            <person name="Koike K."/>
            <person name="Kawai S."/>
            <person name="Ito S."/>
        </authorList>
    </citation>
    <scope>NUCLEOTIDE SEQUENCE [LARGE SCALE GENOMIC DNA]</scope>
    <source>
        <strain evidence="2 3">KSM-K16</strain>
    </source>
</reference>
<dbReference type="EMBL" id="AP006627">
    <property type="protein sequence ID" value="BAD65726.1"/>
    <property type="molecule type" value="Genomic_DNA"/>
</dbReference>
<feature type="compositionally biased region" description="Basic residues" evidence="1">
    <location>
        <begin position="38"/>
        <end position="49"/>
    </location>
</feature>
<gene>
    <name evidence="2" type="ordered locus">ABC3192</name>
</gene>
<reference evidence="2 3" key="3">
    <citation type="journal article" date="1997" name="Protein Eng.">
        <title>High-resolution crystal structure of M-protease: phylogeny aided analysis of the high-alkaline adaptation mechanism.</title>
        <authorList>
            <person name="Shirai T."/>
            <person name="Suzuki A."/>
            <person name="Yamane T."/>
            <person name="Ashida T."/>
            <person name="Kobayashi T."/>
            <person name="Ito S."/>
        </authorList>
    </citation>
    <scope>NUCLEOTIDE SEQUENCE [LARGE SCALE GENOMIC DNA]</scope>
    <source>
        <strain evidence="2 3">KSM-K16</strain>
    </source>
</reference>
<proteinExistence type="predicted"/>